<dbReference type="AlphaFoldDB" id="A0A5K7ZWL8"/>
<protein>
    <submittedName>
        <fullName evidence="1">Uncharacterized protein</fullName>
    </submittedName>
</protein>
<dbReference type="KEGG" id="dov:DSCO28_52080"/>
<name>A0A5K7ZWL8_9BACT</name>
<gene>
    <name evidence="1" type="ORF">DSCO28_52080</name>
</gene>
<evidence type="ECO:0000313" key="1">
    <source>
        <dbReference type="EMBL" id="BBO84642.1"/>
    </source>
</evidence>
<dbReference type="EMBL" id="AP021876">
    <property type="protein sequence ID" value="BBO84642.1"/>
    <property type="molecule type" value="Genomic_DNA"/>
</dbReference>
<dbReference type="Proteomes" id="UP000425960">
    <property type="component" value="Chromosome"/>
</dbReference>
<accession>A0A5K7ZWL8</accession>
<sequence length="71" mass="7960">MTQSPCRNCPNRDKDKNICAASCPLLNRVQRFQAASMAPPLFSAVDITDEGRYGISTVFEGRTTQRNHLPY</sequence>
<evidence type="ECO:0000313" key="2">
    <source>
        <dbReference type="Proteomes" id="UP000425960"/>
    </source>
</evidence>
<proteinExistence type="predicted"/>
<reference evidence="1 2" key="1">
    <citation type="submission" date="2019-11" db="EMBL/GenBank/DDBJ databases">
        <title>Comparative genomics of hydrocarbon-degrading Desulfosarcina strains.</title>
        <authorList>
            <person name="Watanabe M."/>
            <person name="Kojima H."/>
            <person name="Fukui M."/>
        </authorList>
    </citation>
    <scope>NUCLEOTIDE SEQUENCE [LARGE SCALE GENOMIC DNA]</scope>
    <source>
        <strain evidence="1 2">28bB2T</strain>
    </source>
</reference>
<dbReference type="RefSeq" id="WP_155324502.1">
    <property type="nucleotide sequence ID" value="NZ_AP021876.1"/>
</dbReference>
<organism evidence="1 2">
    <name type="scientific">Desulfosarcina ovata subsp. sediminis</name>
    <dbReference type="NCBI Taxonomy" id="885957"/>
    <lineage>
        <taxon>Bacteria</taxon>
        <taxon>Pseudomonadati</taxon>
        <taxon>Thermodesulfobacteriota</taxon>
        <taxon>Desulfobacteria</taxon>
        <taxon>Desulfobacterales</taxon>
        <taxon>Desulfosarcinaceae</taxon>
        <taxon>Desulfosarcina</taxon>
    </lineage>
</organism>